<name>L0CSD5_SHFV</name>
<organismHost>
    <name type="scientific">Erythrocebus patas</name>
    <name type="common">Red guenon</name>
    <name type="synonym">Cercopithecus patas</name>
    <dbReference type="NCBI Taxonomy" id="9538"/>
</organismHost>
<reference evidence="1" key="1">
    <citation type="journal article" date="2013" name="J. Virol.">
        <title>Exceptional simian hemorrhagic Fever virus diversity in a wild african primate community.</title>
        <authorList>
            <person name="Lauck M."/>
            <person name="Sibley S.D."/>
            <person name="Hyeroba D."/>
            <person name="Tumukunde A."/>
            <person name="Weny G."/>
            <person name="Chapman C.A."/>
            <person name="Ting N."/>
            <person name="Switzer W.M."/>
            <person name="Kuhn J.H."/>
            <person name="Friedrich T.C."/>
            <person name="O'Connor D.H."/>
            <person name="Goldberg T.L."/>
        </authorList>
    </citation>
    <scope>NUCLEOTIDE SEQUENCE</scope>
    <source>
        <strain evidence="1">Krtg11</strain>
    </source>
</reference>
<dbReference type="EMBL" id="JX473848">
    <property type="protein sequence ID" value="AGA19095.1"/>
    <property type="molecule type" value="Genomic_RNA"/>
</dbReference>
<protein>
    <submittedName>
        <fullName evidence="1">ORF4b</fullName>
    </submittedName>
</protein>
<proteinExistence type="predicted"/>
<evidence type="ECO:0000313" key="1">
    <source>
        <dbReference type="EMBL" id="AGA19095.1"/>
    </source>
</evidence>
<sequence>MPSSMPFTSYSLQSLTSLSISSSSLLRLLLVSSLVWSFDLPLTAAQEPSQGVPSRLALSRQCRGNTELYHNYFTATAQIDSDSLARYAYDQALRPILSRHYSINICRFRPIQFAHNHTFSLRDLAPLKHCEDVSELVHILETNTTWQLPLWALGLSHSPTFSMCYLSTALIITIQLQYACQRALANLISSCRSR</sequence>
<organismHost>
    <name type="scientific">Macaca</name>
    <name type="common">macaques</name>
    <dbReference type="NCBI Taxonomy" id="9539"/>
</organismHost>
<accession>L0CSD5</accession>
<organism evidence="1">
    <name type="scientific">Simian hemorrhagic fever virus</name>
    <name type="common">SHFV</name>
    <dbReference type="NCBI Taxonomy" id="38143"/>
    <lineage>
        <taxon>Viruses</taxon>
        <taxon>Riboviria</taxon>
        <taxon>Orthornavirae</taxon>
        <taxon>Pisuviricota</taxon>
        <taxon>Pisoniviricetes</taxon>
        <taxon>Nidovirales</taxon>
        <taxon>Arnidovirineae</taxon>
        <taxon>Arteriviridae</taxon>
        <taxon>Simarterivirinae</taxon>
        <taxon>Deltaarterivirus</taxon>
        <taxon>Hedartevirus</taxon>
        <taxon>Deltaarterivirus hemfev</taxon>
    </lineage>
</organism>